<keyword evidence="3" id="KW-1185">Reference proteome</keyword>
<feature type="region of interest" description="Disordered" evidence="1">
    <location>
        <begin position="53"/>
        <end position="74"/>
    </location>
</feature>
<gene>
    <name evidence="2" type="ORF">OLC1_LOCUS19740</name>
</gene>
<evidence type="ECO:0000313" key="3">
    <source>
        <dbReference type="Proteomes" id="UP001161247"/>
    </source>
</evidence>
<evidence type="ECO:0000256" key="1">
    <source>
        <dbReference type="SAM" id="MobiDB-lite"/>
    </source>
</evidence>
<reference evidence="2" key="1">
    <citation type="submission" date="2023-03" db="EMBL/GenBank/DDBJ databases">
        <authorList>
            <person name="Julca I."/>
        </authorList>
    </citation>
    <scope>NUCLEOTIDE SEQUENCE</scope>
</reference>
<proteinExistence type="predicted"/>
<feature type="compositionally biased region" description="Low complexity" evidence="1">
    <location>
        <begin position="285"/>
        <end position="294"/>
    </location>
</feature>
<accession>A0AAV1DXG3</accession>
<protein>
    <submittedName>
        <fullName evidence="2">OLC1v1013041C1</fullName>
    </submittedName>
</protein>
<name>A0AAV1DXG3_OLDCO</name>
<sequence>MKSSSSTQIAPMESSPVTHNDYDMIIGTIPLKFNQLVDSNSIVVDDAGVFNHKNDEGFNDNDDDPKLLSSGEDEGMDDCYDSVNGVRKFSAEEWSLVDSYSFIGGIEDENTNQLQDNTKEISTGDFQMVAKNDEDVPVGLTATYFYEMFLDVICEWKEKENGEDFRCKEGVVDIMVARSKLLLKAREIYTIEAYLLFEEQFLKGISLKLSILPSATDEIIYEVYRDDSDMFKHRVSYNPETHSISCTCKKYYENKSAQKACEEALKIATNNVIAQVGPIFNNNAADGGSNNDGNVRNPTKREGTRCK</sequence>
<organism evidence="2 3">
    <name type="scientific">Oldenlandia corymbosa var. corymbosa</name>
    <dbReference type="NCBI Taxonomy" id="529605"/>
    <lineage>
        <taxon>Eukaryota</taxon>
        <taxon>Viridiplantae</taxon>
        <taxon>Streptophyta</taxon>
        <taxon>Embryophyta</taxon>
        <taxon>Tracheophyta</taxon>
        <taxon>Spermatophyta</taxon>
        <taxon>Magnoliopsida</taxon>
        <taxon>eudicotyledons</taxon>
        <taxon>Gunneridae</taxon>
        <taxon>Pentapetalae</taxon>
        <taxon>asterids</taxon>
        <taxon>lamiids</taxon>
        <taxon>Gentianales</taxon>
        <taxon>Rubiaceae</taxon>
        <taxon>Rubioideae</taxon>
        <taxon>Spermacoceae</taxon>
        <taxon>Hedyotis-Oldenlandia complex</taxon>
        <taxon>Oldenlandia</taxon>
    </lineage>
</organism>
<dbReference type="EMBL" id="OX459124">
    <property type="protein sequence ID" value="CAI9112575.1"/>
    <property type="molecule type" value="Genomic_DNA"/>
</dbReference>
<feature type="region of interest" description="Disordered" evidence="1">
    <location>
        <begin position="285"/>
        <end position="307"/>
    </location>
</feature>
<dbReference type="Proteomes" id="UP001161247">
    <property type="component" value="Chromosome 7"/>
</dbReference>
<dbReference type="AlphaFoldDB" id="A0AAV1DXG3"/>
<evidence type="ECO:0000313" key="2">
    <source>
        <dbReference type="EMBL" id="CAI9112575.1"/>
    </source>
</evidence>